<dbReference type="Gene3D" id="3.90.550.10">
    <property type="entry name" value="Spore Coat Polysaccharide Biosynthesis Protein SpsA, Chain A"/>
    <property type="match status" value="2"/>
</dbReference>
<feature type="domain" description="Glycosyltransferase 2-like" evidence="1">
    <location>
        <begin position="281"/>
        <end position="397"/>
    </location>
</feature>
<dbReference type="AlphaFoldDB" id="A0A2W5QEE2"/>
<dbReference type="GO" id="GO:0016758">
    <property type="term" value="F:hexosyltransferase activity"/>
    <property type="evidence" value="ECO:0007669"/>
    <property type="project" value="UniProtKB-ARBA"/>
</dbReference>
<sequence>MEEKLVSICIPVFNGSNYLKSAIESALAQDYAHVEVVVVNDGSTDGGKTEAIASEYSDRIRYIAQPNKGVAGALNTAIANARGEYFAWLSHDDIHLPHKTRSQMDFLKKLGRPDACLFSDYDLIDPDDKLITTVRLPMDRIRRSPRVPLLNGLINGCSLLIPMQYLKDFGPFDERLRFTQDYDLWNKILAEHEFFHQPEVLIRYRVHPQQDTQTQKVGPESNPLWRRMMDDRSPTQRAQIYGSSQRFFQAIGEFLKPTPMDYASRYALEEARSASSKSLTSVIIPFFNEVPLVHRAIASVQAQIDATVEIIVVNDGSTEDVSSLQREADRDARIKLIHQSNRGAAVARNRGMMSAKGEYIAFLDADDTFLPHKIRRQVELMQEGGVLFSHTSYYVNYPGKKQTLGRIPSGLLTGACYPGLIASCTIAVPTVMLHRAIVDEGFLFPAGFHLGEDVLAWIDLASKYLLLGIEEPLSIVEWAPTSAALSLDKQVRGVSAVLDLLTNHPMHGKHHVELGRLRDYLRMTTKQLNELQSEDPEKPMIDYAWRTPGGITADAIGRLA</sequence>
<comment type="caution">
    <text evidence="2">The sequence shown here is derived from an EMBL/GenBank/DDBJ whole genome shotgun (WGS) entry which is preliminary data.</text>
</comment>
<dbReference type="EMBL" id="QFPP01000078">
    <property type="protein sequence ID" value="PZQ75692.1"/>
    <property type="molecule type" value="Genomic_DNA"/>
</dbReference>
<organism evidence="2 3">
    <name type="scientific">Variovorax paradoxus</name>
    <dbReference type="NCBI Taxonomy" id="34073"/>
    <lineage>
        <taxon>Bacteria</taxon>
        <taxon>Pseudomonadati</taxon>
        <taxon>Pseudomonadota</taxon>
        <taxon>Betaproteobacteria</taxon>
        <taxon>Burkholderiales</taxon>
        <taxon>Comamonadaceae</taxon>
        <taxon>Variovorax</taxon>
    </lineage>
</organism>
<protein>
    <submittedName>
        <fullName evidence="2">Glycosyltransferase</fullName>
    </submittedName>
</protein>
<name>A0A2W5QEE2_VARPD</name>
<dbReference type="PANTHER" id="PTHR22916">
    <property type="entry name" value="GLYCOSYLTRANSFERASE"/>
    <property type="match status" value="1"/>
</dbReference>
<accession>A0A2W5QEE2</accession>
<dbReference type="Pfam" id="PF00535">
    <property type="entry name" value="Glycos_transf_2"/>
    <property type="match status" value="2"/>
</dbReference>
<proteinExistence type="predicted"/>
<evidence type="ECO:0000313" key="2">
    <source>
        <dbReference type="EMBL" id="PZQ75692.1"/>
    </source>
</evidence>
<keyword evidence="2" id="KW-0808">Transferase</keyword>
<dbReference type="InterPro" id="IPR001173">
    <property type="entry name" value="Glyco_trans_2-like"/>
</dbReference>
<dbReference type="InterPro" id="IPR029044">
    <property type="entry name" value="Nucleotide-diphossugar_trans"/>
</dbReference>
<dbReference type="PANTHER" id="PTHR22916:SF3">
    <property type="entry name" value="UDP-GLCNAC:BETAGAL BETA-1,3-N-ACETYLGLUCOSAMINYLTRANSFERASE-LIKE PROTEIN 1"/>
    <property type="match status" value="1"/>
</dbReference>
<feature type="domain" description="Glycosyltransferase 2-like" evidence="1">
    <location>
        <begin position="7"/>
        <end position="121"/>
    </location>
</feature>
<dbReference type="SUPFAM" id="SSF53448">
    <property type="entry name" value="Nucleotide-diphospho-sugar transferases"/>
    <property type="match status" value="2"/>
</dbReference>
<gene>
    <name evidence="2" type="ORF">DI563_09025</name>
</gene>
<dbReference type="CDD" id="cd00761">
    <property type="entry name" value="Glyco_tranf_GTA_type"/>
    <property type="match status" value="1"/>
</dbReference>
<dbReference type="Proteomes" id="UP000249135">
    <property type="component" value="Unassembled WGS sequence"/>
</dbReference>
<reference evidence="2 3" key="1">
    <citation type="submission" date="2017-08" db="EMBL/GenBank/DDBJ databases">
        <title>Infants hospitalized years apart are colonized by the same room-sourced microbial strains.</title>
        <authorList>
            <person name="Brooks B."/>
            <person name="Olm M.R."/>
            <person name="Firek B.A."/>
            <person name="Baker R."/>
            <person name="Thomas B.C."/>
            <person name="Morowitz M.J."/>
            <person name="Banfield J.F."/>
        </authorList>
    </citation>
    <scope>NUCLEOTIDE SEQUENCE [LARGE SCALE GENOMIC DNA]</scope>
    <source>
        <strain evidence="2">S2_005_003_R2_41</strain>
    </source>
</reference>
<evidence type="ECO:0000313" key="3">
    <source>
        <dbReference type="Proteomes" id="UP000249135"/>
    </source>
</evidence>
<evidence type="ECO:0000259" key="1">
    <source>
        <dbReference type="Pfam" id="PF00535"/>
    </source>
</evidence>